<organism evidence="1 2">
    <name type="scientific">Lwoffella lincolnii</name>
    <dbReference type="NCBI Taxonomy" id="90241"/>
    <lineage>
        <taxon>Bacteria</taxon>
        <taxon>Pseudomonadati</taxon>
        <taxon>Pseudomonadota</taxon>
        <taxon>Gammaproteobacteria</taxon>
        <taxon>Moraxellales</taxon>
        <taxon>Moraxellaceae</taxon>
        <taxon>Lwoffella</taxon>
    </lineage>
</organism>
<evidence type="ECO:0000313" key="1">
    <source>
        <dbReference type="EMBL" id="OOS19880.1"/>
    </source>
</evidence>
<proteinExistence type="predicted"/>
<dbReference type="EMBL" id="MUYT01000012">
    <property type="protein sequence ID" value="OOS19880.1"/>
    <property type="molecule type" value="Genomic_DNA"/>
</dbReference>
<dbReference type="SUPFAM" id="SSF53067">
    <property type="entry name" value="Actin-like ATPase domain"/>
    <property type="match status" value="2"/>
</dbReference>
<dbReference type="PIRSF" id="PIRSF019169">
    <property type="entry name" value="PilM"/>
    <property type="match status" value="1"/>
</dbReference>
<name>A0A1T0CC10_9GAMM</name>
<sequence>MVGLLQKKSRQLVGVDISATSVKVVQLERQQRMFKLVAYAIETLPPGLVVDKNIVDVEAVGEIVEKARLRSGATSNMAATAVSGSAVITKIIDMPAGLNDIEREAQIRLDADQYIPYALSEVNLDFEVLGPSPIDPSQVQVLLAASRSENVEQRVDTLAIGGLSTKVMDIESYAIERAYGLMVDSLPAQSELVALVDIGHTQTTLYIADKGQFVYSREQLFGGGQLTETIQNRYGLSFEEASIYKREQTLPDDYYSEVLSPFMDNIVQQVTRSLQFYYSSSQYNNVDHIVLCGGSSVIPGLAGLIEQRLGIKVTLANPFINMTLGSRIDGGQLTTDAPGLMAACGLALRSFD</sequence>
<dbReference type="InterPro" id="IPR043129">
    <property type="entry name" value="ATPase_NBD"/>
</dbReference>
<reference evidence="1 2" key="1">
    <citation type="submission" date="2017-02" db="EMBL/GenBank/DDBJ databases">
        <title>Draft genome sequence of Moraxella lincolnii CCUG 9405T type strain.</title>
        <authorList>
            <person name="Salva-Serra F."/>
            <person name="Engstrom-Jakobsson H."/>
            <person name="Thorell K."/>
            <person name="Jaen-Luchoro D."/>
            <person name="Gonzales-Siles L."/>
            <person name="Karlsson R."/>
            <person name="Yazdan S."/>
            <person name="Boulund F."/>
            <person name="Johnning A."/>
            <person name="Engstrand L."/>
            <person name="Kristiansson E."/>
            <person name="Moore E."/>
        </authorList>
    </citation>
    <scope>NUCLEOTIDE SEQUENCE [LARGE SCALE GENOMIC DNA]</scope>
    <source>
        <strain evidence="1 2">CCUG 9405</strain>
    </source>
</reference>
<keyword evidence="2" id="KW-1185">Reference proteome</keyword>
<protein>
    <submittedName>
        <fullName evidence="1">Pilus assembly protein PilM</fullName>
    </submittedName>
</protein>
<dbReference type="Proteomes" id="UP000191094">
    <property type="component" value="Unassembled WGS sequence"/>
</dbReference>
<dbReference type="RefSeq" id="WP_205760127.1">
    <property type="nucleotide sequence ID" value="NZ_CP147511.1"/>
</dbReference>
<dbReference type="Pfam" id="PF11104">
    <property type="entry name" value="PilM_2"/>
    <property type="match status" value="1"/>
</dbReference>
<dbReference type="PRINTS" id="PR00301">
    <property type="entry name" value="HEATSHOCK70"/>
</dbReference>
<dbReference type="PANTHER" id="PTHR32432:SF3">
    <property type="entry name" value="ETHANOLAMINE UTILIZATION PROTEIN EUTJ"/>
    <property type="match status" value="1"/>
</dbReference>
<accession>A0A1T0CC10</accession>
<dbReference type="Gene3D" id="3.30.1490.300">
    <property type="match status" value="1"/>
</dbReference>
<evidence type="ECO:0000313" key="2">
    <source>
        <dbReference type="Proteomes" id="UP000191094"/>
    </source>
</evidence>
<dbReference type="NCBIfam" id="TIGR01175">
    <property type="entry name" value="pilM"/>
    <property type="match status" value="1"/>
</dbReference>
<dbReference type="InterPro" id="IPR050696">
    <property type="entry name" value="FtsA/MreB"/>
</dbReference>
<comment type="caution">
    <text evidence="1">The sequence shown here is derived from an EMBL/GenBank/DDBJ whole genome shotgun (WGS) entry which is preliminary data.</text>
</comment>
<dbReference type="STRING" id="90241.B0682_08070"/>
<dbReference type="InterPro" id="IPR005883">
    <property type="entry name" value="PilM"/>
</dbReference>
<dbReference type="AlphaFoldDB" id="A0A1T0CC10"/>
<dbReference type="PANTHER" id="PTHR32432">
    <property type="entry name" value="CELL DIVISION PROTEIN FTSA-RELATED"/>
    <property type="match status" value="1"/>
</dbReference>
<dbReference type="Gene3D" id="3.30.420.40">
    <property type="match status" value="2"/>
</dbReference>
<gene>
    <name evidence="1" type="ORF">B0682_08070</name>
</gene>
<dbReference type="CDD" id="cd24049">
    <property type="entry name" value="ASKHA_NBD_PilM"/>
    <property type="match status" value="1"/>
</dbReference>